<dbReference type="InterPro" id="IPR051223">
    <property type="entry name" value="Polycystin"/>
</dbReference>
<dbReference type="PANTHER" id="PTHR10877:SF150">
    <property type="entry name" value="REJ DOMAIN-CONTAINING PROTEIN"/>
    <property type="match status" value="1"/>
</dbReference>
<dbReference type="PANTHER" id="PTHR10877">
    <property type="entry name" value="POLYCYSTIN FAMILY MEMBER"/>
    <property type="match status" value="1"/>
</dbReference>
<reference evidence="11" key="1">
    <citation type="submission" date="2021-02" db="EMBL/GenBank/DDBJ databases">
        <authorList>
            <person name="Nowell W R."/>
        </authorList>
    </citation>
    <scope>NUCLEOTIDE SEQUENCE</scope>
</reference>
<evidence type="ECO:0000313" key="11">
    <source>
        <dbReference type="EMBL" id="CAF0715575.1"/>
    </source>
</evidence>
<dbReference type="FunFam" id="1.10.287.70:FF:000086">
    <property type="entry name" value="Polycystic kidney disease 2"/>
    <property type="match status" value="1"/>
</dbReference>
<accession>A0A813M9S4</accession>
<evidence type="ECO:0000313" key="12">
    <source>
        <dbReference type="Proteomes" id="UP000663860"/>
    </source>
</evidence>
<dbReference type="InterPro" id="IPR003915">
    <property type="entry name" value="PKD_2"/>
</dbReference>
<keyword evidence="3 8" id="KW-0812">Transmembrane</keyword>
<evidence type="ECO:0000256" key="8">
    <source>
        <dbReference type="SAM" id="Phobius"/>
    </source>
</evidence>
<evidence type="ECO:0000256" key="3">
    <source>
        <dbReference type="ARBA" id="ARBA00022692"/>
    </source>
</evidence>
<dbReference type="GO" id="GO:0005509">
    <property type="term" value="F:calcium ion binding"/>
    <property type="evidence" value="ECO:0007669"/>
    <property type="project" value="InterPro"/>
</dbReference>
<dbReference type="InterPro" id="IPR013122">
    <property type="entry name" value="PKD1_2_channel"/>
</dbReference>
<evidence type="ECO:0000256" key="1">
    <source>
        <dbReference type="ARBA" id="ARBA00004141"/>
    </source>
</evidence>
<dbReference type="GO" id="GO:0016020">
    <property type="term" value="C:membrane"/>
    <property type="evidence" value="ECO:0007669"/>
    <property type="project" value="UniProtKB-SubCell"/>
</dbReference>
<dbReference type="SUPFAM" id="SSF81324">
    <property type="entry name" value="Voltage-gated potassium channels"/>
    <property type="match status" value="1"/>
</dbReference>
<evidence type="ECO:0000256" key="2">
    <source>
        <dbReference type="ARBA" id="ARBA00007200"/>
    </source>
</evidence>
<name>A0A813M9S4_9BILA</name>
<dbReference type="Gene3D" id="1.10.287.70">
    <property type="match status" value="1"/>
</dbReference>
<dbReference type="Pfam" id="PF20519">
    <property type="entry name" value="Polycystin_dom"/>
    <property type="match status" value="1"/>
</dbReference>
<feature type="transmembrane region" description="Helical" evidence="8">
    <location>
        <begin position="350"/>
        <end position="369"/>
    </location>
</feature>
<feature type="transmembrane region" description="Helical" evidence="8">
    <location>
        <begin position="504"/>
        <end position="526"/>
    </location>
</feature>
<feature type="domain" description="Polycystin cation channel PKD1/PKD2" evidence="9">
    <location>
        <begin position="313"/>
        <end position="533"/>
    </location>
</feature>
<evidence type="ECO:0000256" key="7">
    <source>
        <dbReference type="PIRSR" id="PIRSR603915-2"/>
    </source>
</evidence>
<evidence type="ECO:0000256" key="6">
    <source>
        <dbReference type="ARBA" id="ARBA00023180"/>
    </source>
</evidence>
<comment type="similarity">
    <text evidence="2">Belongs to the polycystin family.</text>
</comment>
<feature type="transmembrane region" description="Helical" evidence="8">
    <location>
        <begin position="403"/>
        <end position="423"/>
    </location>
</feature>
<keyword evidence="6" id="KW-0325">Glycoprotein</keyword>
<evidence type="ECO:0000256" key="5">
    <source>
        <dbReference type="ARBA" id="ARBA00023136"/>
    </source>
</evidence>
<feature type="domain" description="Polycystin" evidence="10">
    <location>
        <begin position="89"/>
        <end position="306"/>
    </location>
</feature>
<dbReference type="Pfam" id="PF08016">
    <property type="entry name" value="PKD_channel"/>
    <property type="match status" value="1"/>
</dbReference>
<dbReference type="GO" id="GO:0005262">
    <property type="term" value="F:calcium channel activity"/>
    <property type="evidence" value="ECO:0007669"/>
    <property type="project" value="TreeGrafter"/>
</dbReference>
<feature type="disulfide bond" evidence="7">
    <location>
        <begin position="153"/>
        <end position="166"/>
    </location>
</feature>
<feature type="transmembrane region" description="Helical" evidence="8">
    <location>
        <begin position="310"/>
        <end position="330"/>
    </location>
</feature>
<evidence type="ECO:0000259" key="10">
    <source>
        <dbReference type="Pfam" id="PF20519"/>
    </source>
</evidence>
<dbReference type="InterPro" id="IPR046791">
    <property type="entry name" value="Polycystin_dom"/>
</dbReference>
<protein>
    <submittedName>
        <fullName evidence="11">Uncharacterized protein</fullName>
    </submittedName>
</protein>
<gene>
    <name evidence="11" type="ORF">IZO911_LOCUS947</name>
</gene>
<dbReference type="AlphaFoldDB" id="A0A813M9S4"/>
<organism evidence="11 12">
    <name type="scientific">Adineta steineri</name>
    <dbReference type="NCBI Taxonomy" id="433720"/>
    <lineage>
        <taxon>Eukaryota</taxon>
        <taxon>Metazoa</taxon>
        <taxon>Spiralia</taxon>
        <taxon>Gnathifera</taxon>
        <taxon>Rotifera</taxon>
        <taxon>Eurotatoria</taxon>
        <taxon>Bdelloidea</taxon>
        <taxon>Adinetida</taxon>
        <taxon>Adinetidae</taxon>
        <taxon>Adineta</taxon>
    </lineage>
</organism>
<proteinExistence type="inferred from homology"/>
<keyword evidence="4 8" id="KW-1133">Transmembrane helix</keyword>
<evidence type="ECO:0000256" key="4">
    <source>
        <dbReference type="ARBA" id="ARBA00022989"/>
    </source>
</evidence>
<dbReference type="EMBL" id="CAJNOE010000004">
    <property type="protein sequence ID" value="CAF0715575.1"/>
    <property type="molecule type" value="Genomic_DNA"/>
</dbReference>
<evidence type="ECO:0000259" key="9">
    <source>
        <dbReference type="Pfam" id="PF08016"/>
    </source>
</evidence>
<dbReference type="Proteomes" id="UP000663860">
    <property type="component" value="Unassembled WGS sequence"/>
</dbReference>
<dbReference type="GO" id="GO:0050982">
    <property type="term" value="P:detection of mechanical stimulus"/>
    <property type="evidence" value="ECO:0007669"/>
    <property type="project" value="TreeGrafter"/>
</dbReference>
<comment type="subcellular location">
    <subcellularLocation>
        <location evidence="1">Membrane</location>
        <topology evidence="1">Multi-pass membrane protein</topology>
    </subcellularLocation>
</comment>
<feature type="transmembrane region" description="Helical" evidence="8">
    <location>
        <begin position="443"/>
        <end position="465"/>
    </location>
</feature>
<sequence length="594" mass="69812">MFEVNIFELHLEVARQRRVRLFNLRPIDSSEMAAAREQRLREIKMGEVIREIVIYVFFTIILLFLSYQSRDTNSYGVYRDTKNLFITTDFHEVNSLGKWWDYCDNVLLKGLYAQKWYNEKNLTWREKLTTGSRVSMRVGAPRIRQLRVKENSCRVHRRVKHVIKHCRDDYNWFDDDTKDYTPKWEKILNKTAMNLINESNNGSKRCKTPWCYQSSARTKSGPFTGLYKTYKGGGYVVSLGRTHEKGATIIRELRSQNWLDQLTRAVFIDFSLYNANVNLFISVTLSFEMTSMGSVIQDYQIKIFRLYDHIGGYGMLVYIFELLFLFFTIYSTIHEIILLVKQRREYFSKFWNIISFITVVFSITSIIMYGTKKTLTRLAIRSLKKNEMGEFVNFNAIASFDEVYSYIVALITFFTMLKFLKLLRFNKRIQMLSKSLSYAQQDLSSFGFVFLIFILAYAHMGFAVFGRSLINFKTFTSSLTTCFRMLLGEINAPDMFAVSRLYGIFYFLSFIMLVFIALLSIFITILNDSFAHVKRELAAKEHRNEIMDFMWSAFRKVAGINNRKMSGGEDDLLKMGRMNKDRKVPLAQFDRDAI</sequence>
<dbReference type="PRINTS" id="PR01433">
    <property type="entry name" value="POLYCYSTIN2"/>
</dbReference>
<comment type="caution">
    <text evidence="11">The sequence shown here is derived from an EMBL/GenBank/DDBJ whole genome shotgun (WGS) entry which is preliminary data.</text>
</comment>
<keyword evidence="5 8" id="KW-0472">Membrane</keyword>
<feature type="transmembrane region" description="Helical" evidence="8">
    <location>
        <begin position="48"/>
        <end position="67"/>
    </location>
</feature>